<evidence type="ECO:0000259" key="5">
    <source>
        <dbReference type="PROSITE" id="PS51007"/>
    </source>
</evidence>
<proteinExistence type="predicted"/>
<gene>
    <name evidence="6" type="ORF">SAMN05192560_1483</name>
</gene>
<keyword evidence="3 4" id="KW-0408">Iron</keyword>
<evidence type="ECO:0000256" key="1">
    <source>
        <dbReference type="ARBA" id="ARBA00022617"/>
    </source>
</evidence>
<dbReference type="GO" id="GO:0020037">
    <property type="term" value="F:heme binding"/>
    <property type="evidence" value="ECO:0007669"/>
    <property type="project" value="InterPro"/>
</dbReference>
<dbReference type="GO" id="GO:0009055">
    <property type="term" value="F:electron transfer activity"/>
    <property type="evidence" value="ECO:0007669"/>
    <property type="project" value="InterPro"/>
</dbReference>
<keyword evidence="2 4" id="KW-0479">Metal-binding</keyword>
<keyword evidence="1 4" id="KW-0349">Heme</keyword>
<dbReference type="Pfam" id="PF02433">
    <property type="entry name" value="FixO"/>
    <property type="match status" value="1"/>
</dbReference>
<dbReference type="GO" id="GO:0046872">
    <property type="term" value="F:metal ion binding"/>
    <property type="evidence" value="ECO:0007669"/>
    <property type="project" value="UniProtKB-KW"/>
</dbReference>
<dbReference type="InterPro" id="IPR009056">
    <property type="entry name" value="Cyt_c-like_dom"/>
</dbReference>
<organism evidence="6 7">
    <name type="scientific">Methylobacillus rhizosphaerae</name>
    <dbReference type="NCBI Taxonomy" id="551994"/>
    <lineage>
        <taxon>Bacteria</taxon>
        <taxon>Pseudomonadati</taxon>
        <taxon>Pseudomonadota</taxon>
        <taxon>Betaproteobacteria</taxon>
        <taxon>Nitrosomonadales</taxon>
        <taxon>Methylophilaceae</taxon>
        <taxon>Methylobacillus</taxon>
    </lineage>
</organism>
<evidence type="ECO:0000256" key="3">
    <source>
        <dbReference type="ARBA" id="ARBA00023004"/>
    </source>
</evidence>
<keyword evidence="7" id="KW-1185">Reference proteome</keyword>
<dbReference type="Gene3D" id="1.10.760.10">
    <property type="entry name" value="Cytochrome c-like domain"/>
    <property type="match status" value="1"/>
</dbReference>
<evidence type="ECO:0000256" key="2">
    <source>
        <dbReference type="ARBA" id="ARBA00022723"/>
    </source>
</evidence>
<accession>A0A238ZTZ3</accession>
<feature type="domain" description="Cytochrome c" evidence="5">
    <location>
        <begin position="44"/>
        <end position="185"/>
    </location>
</feature>
<dbReference type="EMBL" id="FZOA01000005">
    <property type="protein sequence ID" value="SNR86123.1"/>
    <property type="molecule type" value="Genomic_DNA"/>
</dbReference>
<reference evidence="7" key="1">
    <citation type="submission" date="2017-06" db="EMBL/GenBank/DDBJ databases">
        <authorList>
            <person name="Varghese N."/>
            <person name="Submissions S."/>
        </authorList>
    </citation>
    <scope>NUCLEOTIDE SEQUENCE [LARGE SCALE GENOMIC DNA]</scope>
    <source>
        <strain evidence="7">Ca-68</strain>
    </source>
</reference>
<dbReference type="OrthoDB" id="9805440at2"/>
<dbReference type="Proteomes" id="UP000198305">
    <property type="component" value="Unassembled WGS sequence"/>
</dbReference>
<dbReference type="InterPro" id="IPR003468">
    <property type="entry name" value="Cyt_c_oxidase_monohaem-su/FixO"/>
</dbReference>
<protein>
    <submittedName>
        <fullName evidence="6">Cytochrome c oxidase cbb3-type subunit 2</fullName>
    </submittedName>
</protein>
<evidence type="ECO:0000313" key="6">
    <source>
        <dbReference type="EMBL" id="SNR86123.1"/>
    </source>
</evidence>
<sequence length="201" mass="22064">MTRICVLLMGALATVIFALVILVILPSSLLSHVEAPPQLKRPSQQELLGRQIYISNGCIYCHTQQVRDAEITADVSSGLGNRASVPADYVYDAPNLLGTMRTGPDLFNVGVRLPDSNWHLLHLYQPRALVPWSIMPAFPFLFEHKPKAEKGDKVLKVPAAYAPKQGVVVITPEAAALVAYLTSLRHDYPIPDSPAFKESQP</sequence>
<evidence type="ECO:0000256" key="4">
    <source>
        <dbReference type="PROSITE-ProRule" id="PRU00433"/>
    </source>
</evidence>
<dbReference type="AlphaFoldDB" id="A0A238ZTZ3"/>
<name>A0A238ZTZ3_9PROT</name>
<dbReference type="InterPro" id="IPR036909">
    <property type="entry name" value="Cyt_c-like_dom_sf"/>
</dbReference>
<dbReference type="SUPFAM" id="SSF46626">
    <property type="entry name" value="Cytochrome c"/>
    <property type="match status" value="1"/>
</dbReference>
<evidence type="ECO:0000313" key="7">
    <source>
        <dbReference type="Proteomes" id="UP000198305"/>
    </source>
</evidence>
<dbReference type="PROSITE" id="PS51007">
    <property type="entry name" value="CYTC"/>
    <property type="match status" value="1"/>
</dbReference>
<dbReference type="RefSeq" id="WP_089375575.1">
    <property type="nucleotide sequence ID" value="NZ_FZOA01000005.1"/>
</dbReference>